<evidence type="ECO:0000256" key="1">
    <source>
        <dbReference type="ARBA" id="ARBA00005836"/>
    </source>
</evidence>
<dbReference type="Gene3D" id="3.30.2290.10">
    <property type="entry name" value="PmbA/TldD superfamily"/>
    <property type="match status" value="1"/>
</dbReference>
<dbReference type="PANTHER" id="PTHR30624:SF10">
    <property type="entry name" value="CONSERVED PROTEIN"/>
    <property type="match status" value="1"/>
</dbReference>
<dbReference type="RefSeq" id="WP_145772504.1">
    <property type="nucleotide sequence ID" value="NZ_JBIAZH010000049.1"/>
</dbReference>
<dbReference type="GO" id="GO:0006508">
    <property type="term" value="P:proteolysis"/>
    <property type="evidence" value="ECO:0007669"/>
    <property type="project" value="UniProtKB-KW"/>
</dbReference>
<keyword evidence="8" id="KW-1185">Reference proteome</keyword>
<reference evidence="7 8" key="1">
    <citation type="submission" date="2019-07" db="EMBL/GenBank/DDBJ databases">
        <title>R&amp;d 2014.</title>
        <authorList>
            <person name="Klenk H.-P."/>
        </authorList>
    </citation>
    <scope>NUCLEOTIDE SEQUENCE [LARGE SCALE GENOMIC DNA]</scope>
    <source>
        <strain evidence="7 8">DSM 43868</strain>
    </source>
</reference>
<dbReference type="InterPro" id="IPR051463">
    <property type="entry name" value="Peptidase_U62_metallo"/>
</dbReference>
<dbReference type="InterPro" id="IPR045569">
    <property type="entry name" value="Metalloprtase-TldD/E_C"/>
</dbReference>
<dbReference type="EMBL" id="VLKE01000001">
    <property type="protein sequence ID" value="TWH65096.1"/>
    <property type="molecule type" value="Genomic_DNA"/>
</dbReference>
<dbReference type="AlphaFoldDB" id="A0A562I2S1"/>
<dbReference type="PANTHER" id="PTHR30624">
    <property type="entry name" value="UNCHARACTERIZED PROTEIN TLDD AND PMBA"/>
    <property type="match status" value="1"/>
</dbReference>
<dbReference type="InterPro" id="IPR035068">
    <property type="entry name" value="TldD/PmbA_N"/>
</dbReference>
<dbReference type="Pfam" id="PF19289">
    <property type="entry name" value="PmbA_TldD_3rd"/>
    <property type="match status" value="1"/>
</dbReference>
<sequence>MTGTRVRAAGRPGTADAAAGPAVDPAFLALPLAEVAGAALDRARRLGAGHAAVRVARTRARRLLLHDGRLRGSHDATELGLSVGVLHGGARGFAAVPEVTPAAAAGAAEGAVALARVCRAAGAEPVELADEPVYADRHWSSPCRTDPFGVPERDAAALLAGWSRGLLAAPVVAHVLAKLTAVRESTYYADTAGTSVVQQRVRVHPQLLAVGVGSDGGTATLRTLGPPTARGWEYLADGDGWDWSAELAELPEHLAGKLRARPVRPGRYDLVMAPSHLWLTIHESVGHATEADRALGHEMSYAGGTFVTPADVGSLRYGSELMTVTADRVDPHGLATVGYDDEGVAAGSWPLVRDGVLTGLQTDRHTALRLGAGRSTGCAYAESATHVPISRLPNVSLAPARDGPDTDALVAGVADGILLVGSDSWSIDTRRRRFQFTPQRAHRIRHGRLVGQLAGVAYQAETTEFWGSLVALGGPGTYHCFGADLCGKGQPVQAAAASHGSPAAVFRGVRVIDTGGEGPR</sequence>
<organism evidence="7 8">
    <name type="scientific">Micromonospora olivasterospora</name>
    <dbReference type="NCBI Taxonomy" id="1880"/>
    <lineage>
        <taxon>Bacteria</taxon>
        <taxon>Bacillati</taxon>
        <taxon>Actinomycetota</taxon>
        <taxon>Actinomycetes</taxon>
        <taxon>Micromonosporales</taxon>
        <taxon>Micromonosporaceae</taxon>
        <taxon>Micromonospora</taxon>
    </lineage>
</organism>
<evidence type="ECO:0000256" key="4">
    <source>
        <dbReference type="ARBA" id="ARBA00023049"/>
    </source>
</evidence>
<dbReference type="OrthoDB" id="9803213at2"/>
<evidence type="ECO:0000259" key="6">
    <source>
        <dbReference type="Pfam" id="PF19289"/>
    </source>
</evidence>
<dbReference type="FunFam" id="3.30.2290.10:FF:000003">
    <property type="entry name" value="Zinc-dependent protease, TldD/PmbA family"/>
    <property type="match status" value="1"/>
</dbReference>
<gene>
    <name evidence="7" type="ORF">JD77_00031</name>
</gene>
<evidence type="ECO:0000313" key="7">
    <source>
        <dbReference type="EMBL" id="TWH65096.1"/>
    </source>
</evidence>
<dbReference type="InterPro" id="IPR002510">
    <property type="entry name" value="Metalloprtase-TldD/E_N"/>
</dbReference>
<evidence type="ECO:0000256" key="3">
    <source>
        <dbReference type="ARBA" id="ARBA00022801"/>
    </source>
</evidence>
<evidence type="ECO:0000313" key="8">
    <source>
        <dbReference type="Proteomes" id="UP000319825"/>
    </source>
</evidence>
<dbReference type="Pfam" id="PF01523">
    <property type="entry name" value="PmbA_TldD_1st"/>
    <property type="match status" value="1"/>
</dbReference>
<comment type="caution">
    <text evidence="7">The sequence shown here is derived from an EMBL/GenBank/DDBJ whole genome shotgun (WGS) entry which is preliminary data.</text>
</comment>
<keyword evidence="2" id="KW-0645">Protease</keyword>
<feature type="domain" description="Metalloprotease TldD/E N-terminal" evidence="5">
    <location>
        <begin position="51"/>
        <end position="115"/>
    </location>
</feature>
<dbReference type="InterPro" id="IPR036059">
    <property type="entry name" value="TldD/PmbA_sf"/>
</dbReference>
<dbReference type="SUPFAM" id="SSF111283">
    <property type="entry name" value="Putative modulator of DNA gyrase, PmbA/TldD"/>
    <property type="match status" value="1"/>
</dbReference>
<comment type="similarity">
    <text evidence="1">Belongs to the peptidase U62 family.</text>
</comment>
<evidence type="ECO:0000256" key="2">
    <source>
        <dbReference type="ARBA" id="ARBA00022670"/>
    </source>
</evidence>
<keyword evidence="3" id="KW-0378">Hydrolase</keyword>
<keyword evidence="4" id="KW-0482">Metalloprotease</keyword>
<protein>
    <submittedName>
        <fullName evidence="7">TldD protein</fullName>
    </submittedName>
</protein>
<accession>A0A562I2S1</accession>
<dbReference type="GO" id="GO:0008237">
    <property type="term" value="F:metallopeptidase activity"/>
    <property type="evidence" value="ECO:0007669"/>
    <property type="project" value="UniProtKB-KW"/>
</dbReference>
<dbReference type="Proteomes" id="UP000319825">
    <property type="component" value="Unassembled WGS sequence"/>
</dbReference>
<proteinExistence type="inferred from homology"/>
<name>A0A562I2S1_MICOL</name>
<dbReference type="GO" id="GO:0005829">
    <property type="term" value="C:cytosol"/>
    <property type="evidence" value="ECO:0007669"/>
    <property type="project" value="TreeGrafter"/>
</dbReference>
<feature type="domain" description="Metalloprotease TldD/E C-terminal" evidence="6">
    <location>
        <begin position="265"/>
        <end position="511"/>
    </location>
</feature>
<evidence type="ECO:0000259" key="5">
    <source>
        <dbReference type="Pfam" id="PF01523"/>
    </source>
</evidence>